<evidence type="ECO:0000256" key="1">
    <source>
        <dbReference type="SAM" id="MobiDB-lite"/>
    </source>
</evidence>
<feature type="region of interest" description="Disordered" evidence="1">
    <location>
        <begin position="1"/>
        <end position="90"/>
    </location>
</feature>
<dbReference type="HOGENOM" id="CLU_1498413_0_0_1"/>
<accession>A0A0D9WHV1</accession>
<name>A0A0D9WHV1_9ORYZ</name>
<feature type="region of interest" description="Disordered" evidence="1">
    <location>
        <begin position="107"/>
        <end position="151"/>
    </location>
</feature>
<reference evidence="3" key="2">
    <citation type="submission" date="2013-12" db="EMBL/GenBank/DDBJ databases">
        <authorList>
            <person name="Yu Y."/>
            <person name="Lee S."/>
            <person name="de Baynast K."/>
            <person name="Wissotski M."/>
            <person name="Liu L."/>
            <person name="Talag J."/>
            <person name="Goicoechea J."/>
            <person name="Angelova A."/>
            <person name="Jetty R."/>
            <person name="Kudrna D."/>
            <person name="Golser W."/>
            <person name="Rivera L."/>
            <person name="Zhang J."/>
            <person name="Wing R."/>
        </authorList>
    </citation>
    <scope>NUCLEOTIDE SEQUENCE</scope>
</reference>
<sequence length="180" mass="18345">MGGRSGRGQRDRAIQVERICSCNGEDGDEGEETRETGGGSTGGGKEGDVRAEDGNGSNLWLRRGVTTDGEVRAGGVEESGNGDGRSLSVSRSRIVEPLQILLPGSAPTAVNARGAGPRGGDLARIGGGAGAASGGRRSGSEVALSRPGAGRGSEINQYVQKLNSLEKGQPYIFRVGSGHR</sequence>
<evidence type="ECO:0000313" key="2">
    <source>
        <dbReference type="EnsemblPlants" id="LPERR05G16480.1"/>
    </source>
</evidence>
<dbReference type="AlphaFoldDB" id="A0A0D9WHV1"/>
<feature type="compositionally biased region" description="Gly residues" evidence="1">
    <location>
        <begin position="125"/>
        <end position="137"/>
    </location>
</feature>
<protein>
    <submittedName>
        <fullName evidence="2">Uncharacterized protein</fullName>
    </submittedName>
</protein>
<proteinExistence type="predicted"/>
<dbReference type="Proteomes" id="UP000032180">
    <property type="component" value="Chromosome 5"/>
</dbReference>
<reference evidence="2" key="3">
    <citation type="submission" date="2015-04" db="UniProtKB">
        <authorList>
            <consortium name="EnsemblPlants"/>
        </authorList>
    </citation>
    <scope>IDENTIFICATION</scope>
</reference>
<keyword evidence="3" id="KW-1185">Reference proteome</keyword>
<dbReference type="Gramene" id="LPERR05G16480.1">
    <property type="protein sequence ID" value="LPERR05G16480.1"/>
    <property type="gene ID" value="LPERR05G16480"/>
</dbReference>
<dbReference type="EnsemblPlants" id="LPERR05G16480.1">
    <property type="protein sequence ID" value="LPERR05G16480.1"/>
    <property type="gene ID" value="LPERR05G16480"/>
</dbReference>
<organism evidence="2 3">
    <name type="scientific">Leersia perrieri</name>
    <dbReference type="NCBI Taxonomy" id="77586"/>
    <lineage>
        <taxon>Eukaryota</taxon>
        <taxon>Viridiplantae</taxon>
        <taxon>Streptophyta</taxon>
        <taxon>Embryophyta</taxon>
        <taxon>Tracheophyta</taxon>
        <taxon>Spermatophyta</taxon>
        <taxon>Magnoliopsida</taxon>
        <taxon>Liliopsida</taxon>
        <taxon>Poales</taxon>
        <taxon>Poaceae</taxon>
        <taxon>BOP clade</taxon>
        <taxon>Oryzoideae</taxon>
        <taxon>Oryzeae</taxon>
        <taxon>Oryzinae</taxon>
        <taxon>Leersia</taxon>
    </lineage>
</organism>
<evidence type="ECO:0000313" key="3">
    <source>
        <dbReference type="Proteomes" id="UP000032180"/>
    </source>
</evidence>
<reference evidence="2 3" key="1">
    <citation type="submission" date="2012-08" db="EMBL/GenBank/DDBJ databases">
        <title>Oryza genome evolution.</title>
        <authorList>
            <person name="Wing R.A."/>
        </authorList>
    </citation>
    <scope>NUCLEOTIDE SEQUENCE</scope>
</reference>